<sequence>MGNVQETVSTILDVYQTRQPLAAISGEHFSKKKEYYDVQHTLVQRKMREYDGEVKGFKISLTNTGLQEVFKTDSPVYGTLLDRDVLDVGTIFMNDFFDPLIEAELMFIVQEDISLDADEDELLAKTIIAPGLELPDSRIKNWFPHISVGELIMDNAVTGKVIVGEPKKWDASIPLADLSVKLFYNDQQVAEGTSSFVLENPIHAVKWLHQELASQNRILTKGMIISSGTFIKPLPLKVGTYRVVFDHFGEITLNIL</sequence>
<comment type="caution">
    <text evidence="1">The sequence shown here is derived from an EMBL/GenBank/DDBJ whole genome shotgun (WGS) entry which is preliminary data.</text>
</comment>
<accession>A0ABS4RIK4</accession>
<evidence type="ECO:0000313" key="2">
    <source>
        <dbReference type="Proteomes" id="UP001519293"/>
    </source>
</evidence>
<dbReference type="PANTHER" id="PTHR30143:SF0">
    <property type="entry name" value="2-KETO-4-PENTENOATE HYDRATASE"/>
    <property type="match status" value="1"/>
</dbReference>
<dbReference type="EMBL" id="JAGIKZ010000026">
    <property type="protein sequence ID" value="MBP2242740.1"/>
    <property type="molecule type" value="Genomic_DNA"/>
</dbReference>
<evidence type="ECO:0000313" key="1">
    <source>
        <dbReference type="EMBL" id="MBP2242740.1"/>
    </source>
</evidence>
<reference evidence="1 2" key="1">
    <citation type="submission" date="2021-03" db="EMBL/GenBank/DDBJ databases">
        <title>Genomic Encyclopedia of Type Strains, Phase IV (KMG-IV): sequencing the most valuable type-strain genomes for metagenomic binning, comparative biology and taxonomic classification.</title>
        <authorList>
            <person name="Goeker M."/>
        </authorList>
    </citation>
    <scope>NUCLEOTIDE SEQUENCE [LARGE SCALE GENOMIC DNA]</scope>
    <source>
        <strain evidence="1 2">DSM 26675</strain>
    </source>
</reference>
<keyword evidence="2" id="KW-1185">Reference proteome</keyword>
<dbReference type="RefSeq" id="WP_066400165.1">
    <property type="nucleotide sequence ID" value="NZ_JAGIKZ010000026.1"/>
</dbReference>
<dbReference type="SUPFAM" id="SSF56529">
    <property type="entry name" value="FAH"/>
    <property type="match status" value="1"/>
</dbReference>
<organism evidence="1 2">
    <name type="scientific">Cytobacillus eiseniae</name>
    <dbReference type="NCBI Taxonomy" id="762947"/>
    <lineage>
        <taxon>Bacteria</taxon>
        <taxon>Bacillati</taxon>
        <taxon>Bacillota</taxon>
        <taxon>Bacilli</taxon>
        <taxon>Bacillales</taxon>
        <taxon>Bacillaceae</taxon>
        <taxon>Cytobacillus</taxon>
    </lineage>
</organism>
<dbReference type="PANTHER" id="PTHR30143">
    <property type="entry name" value="ACID HYDRATASE"/>
    <property type="match status" value="1"/>
</dbReference>
<gene>
    <name evidence="1" type="ORF">J2Z40_003320</name>
</gene>
<dbReference type="InterPro" id="IPR036663">
    <property type="entry name" value="Fumarylacetoacetase_C_sf"/>
</dbReference>
<name>A0ABS4RIK4_9BACI</name>
<dbReference type="Proteomes" id="UP001519293">
    <property type="component" value="Unassembled WGS sequence"/>
</dbReference>
<proteinExistence type="predicted"/>
<dbReference type="InterPro" id="IPR050772">
    <property type="entry name" value="Hydratase-Decarb/MhpD_sf"/>
</dbReference>
<dbReference type="Gene3D" id="3.90.850.10">
    <property type="entry name" value="Fumarylacetoacetase-like, C-terminal domain"/>
    <property type="match status" value="1"/>
</dbReference>
<protein>
    <submittedName>
        <fullName evidence="1">2-keto-4-pentenoate hydratase</fullName>
    </submittedName>
</protein>